<feature type="transmembrane region" description="Helical" evidence="5">
    <location>
        <begin position="245"/>
        <end position="266"/>
    </location>
</feature>
<feature type="transmembrane region" description="Helical" evidence="5">
    <location>
        <begin position="119"/>
        <end position="142"/>
    </location>
</feature>
<feature type="chain" id="PRO_5011551860" evidence="6">
    <location>
        <begin position="24"/>
        <end position="438"/>
    </location>
</feature>
<evidence type="ECO:0000256" key="1">
    <source>
        <dbReference type="ARBA" id="ARBA00004141"/>
    </source>
</evidence>
<dbReference type="STRING" id="659014.SAMN04487996_12157"/>
<dbReference type="Proteomes" id="UP000198748">
    <property type="component" value="Unassembled WGS sequence"/>
</dbReference>
<feature type="transmembrane region" description="Helical" evidence="5">
    <location>
        <begin position="175"/>
        <end position="196"/>
    </location>
</feature>
<evidence type="ECO:0000256" key="2">
    <source>
        <dbReference type="ARBA" id="ARBA00022692"/>
    </source>
</evidence>
<dbReference type="PANTHER" id="PTHR10361">
    <property type="entry name" value="SODIUM-BILE ACID COTRANSPORTER"/>
    <property type="match status" value="1"/>
</dbReference>
<dbReference type="EMBL" id="FNAN01000021">
    <property type="protein sequence ID" value="SDG65063.1"/>
    <property type="molecule type" value="Genomic_DNA"/>
</dbReference>
<feature type="transmembrane region" description="Helical" evidence="5">
    <location>
        <begin position="58"/>
        <end position="76"/>
    </location>
</feature>
<dbReference type="Gene3D" id="1.20.1530.20">
    <property type="match status" value="2"/>
</dbReference>
<dbReference type="PANTHER" id="PTHR10361:SF28">
    <property type="entry name" value="P3 PROTEIN-RELATED"/>
    <property type="match status" value="1"/>
</dbReference>
<keyword evidence="6" id="KW-0732">Signal</keyword>
<accession>A0A1G7VZD1</accession>
<sequence length="438" mass="47094">MMLIFRKICLAFAALGTALLVFAWLTQADGLFNAAALGAAVAWAVGIGAIPFLKGYQYTAWIAAAVVAGMTYPQSFLHIGDFDLRNKWLILIVVQFVMFGMGIQMSLRDFSELATSGKGVLVGLCSHFTIMPLTGFALTKIFHFDPEIAAGIILLGSCSSGLASNVMVYIARANLILSVAVTAMTTLAAPFLTPFLMKILAGTLIQIRFLDMMMEIIKIVIVPIGAALIHDFLKTASPRGRRNVYGIASVSLAWLGALVLGLWSLLAGAVSETALQSLEVLSFFAGALLVGLAYHLVTLSFKNLDRYMPYVSMFGIIYFTTVTTAAGRDNLLQVGFLLFFVSVVHNSAGYFFGYWLSRLLGLDKASARTMAFEVGLQNGGMASGLAGTMGKLGTVGLAAAVFSPWMNISGSILANYWRRRSLENGDHAVKEVITEQTP</sequence>
<dbReference type="AlphaFoldDB" id="A0A1G7VZD1"/>
<keyword evidence="2 5" id="KW-0812">Transmembrane</keyword>
<evidence type="ECO:0000313" key="7">
    <source>
        <dbReference type="EMBL" id="SDG65063.1"/>
    </source>
</evidence>
<keyword evidence="3 5" id="KW-1133">Transmembrane helix</keyword>
<protein>
    <submittedName>
        <fullName evidence="7">Bile acid:Na+ symporter, BASS family</fullName>
    </submittedName>
</protein>
<evidence type="ECO:0000256" key="5">
    <source>
        <dbReference type="SAM" id="Phobius"/>
    </source>
</evidence>
<dbReference type="Pfam" id="PF01758">
    <property type="entry name" value="SBF"/>
    <property type="match status" value="1"/>
</dbReference>
<feature type="transmembrane region" description="Helical" evidence="5">
    <location>
        <begin position="33"/>
        <end position="53"/>
    </location>
</feature>
<feature type="transmembrane region" description="Helical" evidence="5">
    <location>
        <begin position="88"/>
        <end position="107"/>
    </location>
</feature>
<feature type="transmembrane region" description="Helical" evidence="5">
    <location>
        <begin position="334"/>
        <end position="356"/>
    </location>
</feature>
<feature type="transmembrane region" description="Helical" evidence="5">
    <location>
        <begin position="278"/>
        <end position="297"/>
    </location>
</feature>
<feature type="transmembrane region" description="Helical" evidence="5">
    <location>
        <begin position="216"/>
        <end position="233"/>
    </location>
</feature>
<dbReference type="InterPro" id="IPR002657">
    <property type="entry name" value="BilAc:Na_symport/Acr3"/>
</dbReference>
<evidence type="ECO:0000256" key="3">
    <source>
        <dbReference type="ARBA" id="ARBA00022989"/>
    </source>
</evidence>
<dbReference type="RefSeq" id="WP_229212916.1">
    <property type="nucleotide sequence ID" value="NZ_FNAN01000021.1"/>
</dbReference>
<evidence type="ECO:0000256" key="6">
    <source>
        <dbReference type="SAM" id="SignalP"/>
    </source>
</evidence>
<dbReference type="GO" id="GO:0016020">
    <property type="term" value="C:membrane"/>
    <property type="evidence" value="ECO:0007669"/>
    <property type="project" value="UniProtKB-SubCell"/>
</dbReference>
<organism evidence="7 8">
    <name type="scientific">Dyadobacter soli</name>
    <dbReference type="NCBI Taxonomy" id="659014"/>
    <lineage>
        <taxon>Bacteria</taxon>
        <taxon>Pseudomonadati</taxon>
        <taxon>Bacteroidota</taxon>
        <taxon>Cytophagia</taxon>
        <taxon>Cytophagales</taxon>
        <taxon>Spirosomataceae</taxon>
        <taxon>Dyadobacter</taxon>
    </lineage>
</organism>
<dbReference type="InterPro" id="IPR038770">
    <property type="entry name" value="Na+/solute_symporter_sf"/>
</dbReference>
<keyword evidence="4 5" id="KW-0472">Membrane</keyword>
<comment type="subcellular location">
    <subcellularLocation>
        <location evidence="1">Membrane</location>
        <topology evidence="1">Multi-pass membrane protein</topology>
    </subcellularLocation>
</comment>
<keyword evidence="8" id="KW-1185">Reference proteome</keyword>
<evidence type="ECO:0000256" key="4">
    <source>
        <dbReference type="ARBA" id="ARBA00023136"/>
    </source>
</evidence>
<gene>
    <name evidence="7" type="ORF">SAMN04487996_12157</name>
</gene>
<proteinExistence type="predicted"/>
<name>A0A1G7VZD1_9BACT</name>
<feature type="signal peptide" evidence="6">
    <location>
        <begin position="1"/>
        <end position="23"/>
    </location>
</feature>
<feature type="transmembrane region" description="Helical" evidence="5">
    <location>
        <begin position="148"/>
        <end position="168"/>
    </location>
</feature>
<evidence type="ECO:0000313" key="8">
    <source>
        <dbReference type="Proteomes" id="UP000198748"/>
    </source>
</evidence>
<dbReference type="InterPro" id="IPR004710">
    <property type="entry name" value="Bilac:Na_transpt"/>
</dbReference>
<reference evidence="8" key="1">
    <citation type="submission" date="2016-10" db="EMBL/GenBank/DDBJ databases">
        <authorList>
            <person name="Varghese N."/>
            <person name="Submissions S."/>
        </authorList>
    </citation>
    <scope>NUCLEOTIDE SEQUENCE [LARGE SCALE GENOMIC DNA]</scope>
    <source>
        <strain evidence="8">DSM 25329</strain>
    </source>
</reference>